<dbReference type="Proteomes" id="UP000296049">
    <property type="component" value="Unassembled WGS sequence"/>
</dbReference>
<keyword evidence="3" id="KW-1185">Reference proteome</keyword>
<sequence>MNVPLTKSKLDELAQGEGEGSTTFLKGDIHRRSPTDQVRAPVVSCQPPMGASSLRHQTTAIHFLTDTVEAAKTAHSALQQLKNGNNLSASGYDVLGSDFNDNSPKICPPVKRNSDLSFPSPSLNCPNSDFTSKTSRAPFLQYFFLDPDKKYQDLRVLIYVRERGGVTEKGEKKLKNEKGKQTDLVSRFIHEQFLKPMQKPGKQKCKHLRLQPAGRCGAEGTNGSPLPVPADKRSPPSRALVLWSPAPSLPQEEAQTLLPAWAGAREPAADFQHMETVTEEITTCAIQATTRFCAEHRVKPMQLLNRDLQTAHKNPSISTTGNQNQNYFPSFHEASCPFPLRAQNANRESYIIPCC</sequence>
<protein>
    <submittedName>
        <fullName evidence="2">Uncharacterized protein</fullName>
    </submittedName>
</protein>
<name>R0L9X6_ANAPL</name>
<feature type="region of interest" description="Disordered" evidence="1">
    <location>
        <begin position="1"/>
        <end position="22"/>
    </location>
</feature>
<dbReference type="AlphaFoldDB" id="R0L9X6"/>
<evidence type="ECO:0000313" key="3">
    <source>
        <dbReference type="Proteomes" id="UP000296049"/>
    </source>
</evidence>
<evidence type="ECO:0000313" key="2">
    <source>
        <dbReference type="EMBL" id="EOB02434.1"/>
    </source>
</evidence>
<feature type="region of interest" description="Disordered" evidence="1">
    <location>
        <begin position="215"/>
        <end position="237"/>
    </location>
</feature>
<organism evidence="2 3">
    <name type="scientific">Anas platyrhynchos</name>
    <name type="common">Mallard</name>
    <name type="synonym">Anas boschas</name>
    <dbReference type="NCBI Taxonomy" id="8839"/>
    <lineage>
        <taxon>Eukaryota</taxon>
        <taxon>Metazoa</taxon>
        <taxon>Chordata</taxon>
        <taxon>Craniata</taxon>
        <taxon>Vertebrata</taxon>
        <taxon>Euteleostomi</taxon>
        <taxon>Archelosauria</taxon>
        <taxon>Archosauria</taxon>
        <taxon>Dinosauria</taxon>
        <taxon>Saurischia</taxon>
        <taxon>Theropoda</taxon>
        <taxon>Coelurosauria</taxon>
        <taxon>Aves</taxon>
        <taxon>Neognathae</taxon>
        <taxon>Galloanserae</taxon>
        <taxon>Anseriformes</taxon>
        <taxon>Anatidae</taxon>
        <taxon>Anatinae</taxon>
        <taxon>Anas</taxon>
    </lineage>
</organism>
<evidence type="ECO:0000256" key="1">
    <source>
        <dbReference type="SAM" id="MobiDB-lite"/>
    </source>
</evidence>
<proteinExistence type="predicted"/>
<dbReference type="EMBL" id="KB742966">
    <property type="protein sequence ID" value="EOB02434.1"/>
    <property type="molecule type" value="Genomic_DNA"/>
</dbReference>
<accession>R0L9X6</accession>
<gene>
    <name evidence="2" type="ORF">Anapl_06241</name>
</gene>
<reference evidence="3" key="1">
    <citation type="journal article" date="2013" name="Nat. Genet.">
        <title>The duck genome and transcriptome provide insight into an avian influenza virus reservoir species.</title>
        <authorList>
            <person name="Huang Y."/>
            <person name="Li Y."/>
            <person name="Burt D.W."/>
            <person name="Chen H."/>
            <person name="Zhang Y."/>
            <person name="Qian W."/>
            <person name="Kim H."/>
            <person name="Gan S."/>
            <person name="Zhao Y."/>
            <person name="Li J."/>
            <person name="Yi K."/>
            <person name="Feng H."/>
            <person name="Zhu P."/>
            <person name="Li B."/>
            <person name="Liu Q."/>
            <person name="Fairley S."/>
            <person name="Magor K.E."/>
            <person name="Du Z."/>
            <person name="Hu X."/>
            <person name="Goodman L."/>
            <person name="Tafer H."/>
            <person name="Vignal A."/>
            <person name="Lee T."/>
            <person name="Kim K.W."/>
            <person name="Sheng Z."/>
            <person name="An Y."/>
            <person name="Searle S."/>
            <person name="Herrero J."/>
            <person name="Groenen M.A."/>
            <person name="Crooijmans R.P."/>
            <person name="Faraut T."/>
            <person name="Cai Q."/>
            <person name="Webster R.G."/>
            <person name="Aldridge J.R."/>
            <person name="Warren W.C."/>
            <person name="Bartschat S."/>
            <person name="Kehr S."/>
            <person name="Marz M."/>
            <person name="Stadler P.F."/>
            <person name="Smith J."/>
            <person name="Kraus R.H."/>
            <person name="Zhao Y."/>
            <person name="Ren L."/>
            <person name="Fei J."/>
            <person name="Morisson M."/>
            <person name="Kaiser P."/>
            <person name="Griffin D.K."/>
            <person name="Rao M."/>
            <person name="Pitel F."/>
            <person name="Wang J."/>
            <person name="Li N."/>
        </authorList>
    </citation>
    <scope>NUCLEOTIDE SEQUENCE [LARGE SCALE GENOMIC DNA]</scope>
</reference>